<evidence type="ECO:0000313" key="2">
    <source>
        <dbReference type="EMBL" id="AAR85924.1"/>
    </source>
</evidence>
<gene>
    <name evidence="2" type="primary">E2</name>
</gene>
<protein>
    <submittedName>
        <fullName evidence="2">E2</fullName>
    </submittedName>
</protein>
<evidence type="ECO:0000256" key="1">
    <source>
        <dbReference type="SAM" id="MobiDB-lite"/>
    </source>
</evidence>
<organism evidence="2">
    <name type="scientific">Hepatitis C virus genotype 2</name>
    <dbReference type="NCBI Taxonomy" id="40271"/>
    <lineage>
        <taxon>Viruses</taxon>
        <taxon>Riboviria</taxon>
        <taxon>Orthornavirae</taxon>
        <taxon>Kitrinoviricota</taxon>
        <taxon>Flasuviricetes</taxon>
        <taxon>Amarillovirales</taxon>
        <taxon>Flaviviridae</taxon>
        <taxon>Hepacivirus</taxon>
        <taxon>Hepacivirus hominis</taxon>
    </lineage>
</organism>
<dbReference type="euHCVdb" id="AY391577"/>
<reference evidence="2" key="1">
    <citation type="submission" date="2003-09" db="EMBL/GenBank/DDBJ databases">
        <title>HVR-1 quasispecies in patients infected with different HCV-genotypes.</title>
        <authorList>
            <person name="Abbate I."/>
            <person name="Cappiello G."/>
            <person name="Longo R."/>
            <person name="Capobianchi M.R."/>
        </authorList>
    </citation>
    <scope>NUCLEOTIDE SEQUENCE</scope>
    <source>
        <strain evidence="2">CA</strain>
    </source>
</reference>
<feature type="non-terminal residue" evidence="2">
    <location>
        <position position="44"/>
    </location>
</feature>
<sequence length="44" mass="4396">LTAGVERALAPPLDESRKPRAASLGSFPQGPNNTSSSSTPMAAG</sequence>
<accession>Q6TNN1</accession>
<feature type="non-terminal residue" evidence="2">
    <location>
        <position position="1"/>
    </location>
</feature>
<dbReference type="EMBL" id="AY391577">
    <property type="protein sequence ID" value="AAR85924.1"/>
    <property type="molecule type" value="Genomic_RNA"/>
</dbReference>
<feature type="compositionally biased region" description="Polar residues" evidence="1">
    <location>
        <begin position="29"/>
        <end position="44"/>
    </location>
</feature>
<proteinExistence type="predicted"/>
<name>Q6TNN1_9HEPC</name>
<feature type="region of interest" description="Disordered" evidence="1">
    <location>
        <begin position="1"/>
        <end position="44"/>
    </location>
</feature>